<dbReference type="Proteomes" id="UP001326110">
    <property type="component" value="Chromosome"/>
</dbReference>
<organism evidence="4 5">
    <name type="scientific">Duganella zoogloeoides</name>
    <dbReference type="NCBI Taxonomy" id="75659"/>
    <lineage>
        <taxon>Bacteria</taxon>
        <taxon>Pseudomonadati</taxon>
        <taxon>Pseudomonadota</taxon>
        <taxon>Betaproteobacteria</taxon>
        <taxon>Burkholderiales</taxon>
        <taxon>Oxalobacteraceae</taxon>
        <taxon>Telluria group</taxon>
        <taxon>Duganella</taxon>
    </lineage>
</organism>
<accession>A0ABZ0Y053</accession>
<proteinExistence type="predicted"/>
<dbReference type="InterPro" id="IPR050807">
    <property type="entry name" value="TransReg_Diox_bact_type"/>
</dbReference>
<dbReference type="PANTHER" id="PTHR46797:SF1">
    <property type="entry name" value="METHYLPHOSPHONATE SYNTHASE"/>
    <property type="match status" value="1"/>
</dbReference>
<dbReference type="EMBL" id="CP140152">
    <property type="protein sequence ID" value="WQH05414.1"/>
    <property type="molecule type" value="Genomic_DNA"/>
</dbReference>
<dbReference type="Gene3D" id="1.10.260.40">
    <property type="entry name" value="lambda repressor-like DNA-binding domains"/>
    <property type="match status" value="1"/>
</dbReference>
<dbReference type="SMART" id="SM00530">
    <property type="entry name" value="HTH_XRE"/>
    <property type="match status" value="1"/>
</dbReference>
<dbReference type="RefSeq" id="WP_084670241.1">
    <property type="nucleotide sequence ID" value="NZ_CP140152.1"/>
</dbReference>
<evidence type="ECO:0000256" key="1">
    <source>
        <dbReference type="ARBA" id="ARBA00023125"/>
    </source>
</evidence>
<evidence type="ECO:0000313" key="4">
    <source>
        <dbReference type="EMBL" id="WQH05414.1"/>
    </source>
</evidence>
<evidence type="ECO:0000313" key="5">
    <source>
        <dbReference type="Proteomes" id="UP001326110"/>
    </source>
</evidence>
<dbReference type="GeneID" id="43166929"/>
<dbReference type="InterPro" id="IPR001387">
    <property type="entry name" value="Cro/C1-type_HTH"/>
</dbReference>
<keyword evidence="1" id="KW-0238">DNA-binding</keyword>
<keyword evidence="5" id="KW-1185">Reference proteome</keyword>
<evidence type="ECO:0000259" key="3">
    <source>
        <dbReference type="PROSITE" id="PS50943"/>
    </source>
</evidence>
<dbReference type="SUPFAM" id="SSF47413">
    <property type="entry name" value="lambda repressor-like DNA-binding domains"/>
    <property type="match status" value="1"/>
</dbReference>
<sequence length="111" mass="11997">MRATNTNVKGDVPNKVGIALGKSLKAHRHVKDKSQEALGFEAEVDRTYISQIERGVGNPSVLTLATLCHALGITLADLFASVDVSLEPDALQRRSNQAKPDAPKPPKSRLR</sequence>
<evidence type="ECO:0000256" key="2">
    <source>
        <dbReference type="SAM" id="MobiDB-lite"/>
    </source>
</evidence>
<feature type="region of interest" description="Disordered" evidence="2">
    <location>
        <begin position="89"/>
        <end position="111"/>
    </location>
</feature>
<name>A0ABZ0Y053_9BURK</name>
<gene>
    <name evidence="4" type="ORF">SR858_03490</name>
</gene>
<dbReference type="InterPro" id="IPR010982">
    <property type="entry name" value="Lambda_DNA-bd_dom_sf"/>
</dbReference>
<dbReference type="PROSITE" id="PS50943">
    <property type="entry name" value="HTH_CROC1"/>
    <property type="match status" value="1"/>
</dbReference>
<dbReference type="PANTHER" id="PTHR46797">
    <property type="entry name" value="HTH-TYPE TRANSCRIPTIONAL REGULATOR"/>
    <property type="match status" value="1"/>
</dbReference>
<reference evidence="4 5" key="1">
    <citation type="submission" date="2023-11" db="EMBL/GenBank/DDBJ databases">
        <title>MicrobeMod: A computational toolkit for identifying prokaryotic methylation and restriction-modification with nanopore sequencing.</title>
        <authorList>
            <person name="Crits-Christoph A."/>
            <person name="Kang S.C."/>
            <person name="Lee H."/>
            <person name="Ostrov N."/>
        </authorList>
    </citation>
    <scope>NUCLEOTIDE SEQUENCE [LARGE SCALE GENOMIC DNA]</scope>
    <source>
        <strain evidence="4 5">ATCC 25935</strain>
    </source>
</reference>
<protein>
    <submittedName>
        <fullName evidence="4">Helix-turn-helix transcriptional regulator</fullName>
    </submittedName>
</protein>
<dbReference type="CDD" id="cd00093">
    <property type="entry name" value="HTH_XRE"/>
    <property type="match status" value="1"/>
</dbReference>
<feature type="domain" description="HTH cro/C1-type" evidence="3">
    <location>
        <begin position="24"/>
        <end position="78"/>
    </location>
</feature>
<dbReference type="Pfam" id="PF01381">
    <property type="entry name" value="HTH_3"/>
    <property type="match status" value="1"/>
</dbReference>